<dbReference type="PhylomeDB" id="R7QGI6"/>
<reference evidence="11" key="1">
    <citation type="journal article" date="2013" name="Proc. Natl. Acad. Sci. U.S.A.">
        <title>Genome structure and metabolic features in the red seaweed Chondrus crispus shed light on evolution of the Archaeplastida.</title>
        <authorList>
            <person name="Collen J."/>
            <person name="Porcel B."/>
            <person name="Carre W."/>
            <person name="Ball S.G."/>
            <person name="Chaparro C."/>
            <person name="Tonon T."/>
            <person name="Barbeyron T."/>
            <person name="Michel G."/>
            <person name="Noel B."/>
            <person name="Valentin K."/>
            <person name="Elias M."/>
            <person name="Artiguenave F."/>
            <person name="Arun A."/>
            <person name="Aury J.M."/>
            <person name="Barbosa-Neto J.F."/>
            <person name="Bothwell J.H."/>
            <person name="Bouget F.Y."/>
            <person name="Brillet L."/>
            <person name="Cabello-Hurtado F."/>
            <person name="Capella-Gutierrez S."/>
            <person name="Charrier B."/>
            <person name="Cladiere L."/>
            <person name="Cock J.M."/>
            <person name="Coelho S.M."/>
            <person name="Colleoni C."/>
            <person name="Czjzek M."/>
            <person name="Da Silva C."/>
            <person name="Delage L."/>
            <person name="Denoeud F."/>
            <person name="Deschamps P."/>
            <person name="Dittami S.M."/>
            <person name="Gabaldon T."/>
            <person name="Gachon C.M."/>
            <person name="Groisillier A."/>
            <person name="Herve C."/>
            <person name="Jabbari K."/>
            <person name="Katinka M."/>
            <person name="Kloareg B."/>
            <person name="Kowalczyk N."/>
            <person name="Labadie K."/>
            <person name="Leblanc C."/>
            <person name="Lopez P.J."/>
            <person name="McLachlan D.H."/>
            <person name="Meslet-Cladiere L."/>
            <person name="Moustafa A."/>
            <person name="Nehr Z."/>
            <person name="Nyvall Collen P."/>
            <person name="Panaud O."/>
            <person name="Partensky F."/>
            <person name="Poulain J."/>
            <person name="Rensing S.A."/>
            <person name="Rousvoal S."/>
            <person name="Samson G."/>
            <person name="Symeonidi A."/>
            <person name="Weissenbach J."/>
            <person name="Zambounis A."/>
            <person name="Wincker P."/>
            <person name="Boyen C."/>
        </authorList>
    </citation>
    <scope>NUCLEOTIDE SEQUENCE [LARGE SCALE GENOMIC DNA]</scope>
    <source>
        <strain evidence="11">cv. Stackhouse</strain>
    </source>
</reference>
<dbReference type="Pfam" id="PF00400">
    <property type="entry name" value="WD40"/>
    <property type="match status" value="6"/>
</dbReference>
<evidence type="ECO:0000256" key="7">
    <source>
        <dbReference type="PROSITE-ProRule" id="PRU00221"/>
    </source>
</evidence>
<dbReference type="Gene3D" id="2.130.10.10">
    <property type="entry name" value="YVTN repeat-like/Quinoprotein amine dehydrogenase"/>
    <property type="match status" value="2"/>
</dbReference>
<dbReference type="CDD" id="cd00200">
    <property type="entry name" value="WD40"/>
    <property type="match status" value="1"/>
</dbReference>
<comment type="subcellular location">
    <subcellularLocation>
        <location evidence="1">Nucleus</location>
    </subcellularLocation>
</comment>
<dbReference type="CDD" id="cd08044">
    <property type="entry name" value="TAF5_NTD2"/>
    <property type="match status" value="1"/>
</dbReference>
<dbReference type="OMA" id="HNHPVWD"/>
<dbReference type="GO" id="GO:0016251">
    <property type="term" value="F:RNA polymerase II general transcription initiation factor activity"/>
    <property type="evidence" value="ECO:0007669"/>
    <property type="project" value="TreeGrafter"/>
</dbReference>
<accession>R7QGI6</accession>
<evidence type="ECO:0000256" key="6">
    <source>
        <dbReference type="ARBA" id="ARBA00023242"/>
    </source>
</evidence>
<dbReference type="InterPro" id="IPR036322">
    <property type="entry name" value="WD40_repeat_dom_sf"/>
</dbReference>
<evidence type="ECO:0000259" key="9">
    <source>
        <dbReference type="Pfam" id="PF04494"/>
    </source>
</evidence>
<dbReference type="SMART" id="SM00320">
    <property type="entry name" value="WD40"/>
    <property type="match status" value="6"/>
</dbReference>
<feature type="repeat" description="WD" evidence="7">
    <location>
        <begin position="573"/>
        <end position="608"/>
    </location>
</feature>
<feature type="domain" description="TFIID subunit TAF5 NTD2" evidence="9">
    <location>
        <begin position="83"/>
        <end position="220"/>
    </location>
</feature>
<evidence type="ECO:0000256" key="1">
    <source>
        <dbReference type="ARBA" id="ARBA00004123"/>
    </source>
</evidence>
<dbReference type="SUPFAM" id="SSF50978">
    <property type="entry name" value="WD40 repeat-like"/>
    <property type="match status" value="1"/>
</dbReference>
<feature type="repeat" description="WD" evidence="7">
    <location>
        <begin position="531"/>
        <end position="572"/>
    </location>
</feature>
<keyword evidence="3" id="KW-0677">Repeat</keyword>
<dbReference type="InterPro" id="IPR019775">
    <property type="entry name" value="WD40_repeat_CS"/>
</dbReference>
<dbReference type="Gene3D" id="1.25.40.500">
    <property type="entry name" value="TFIID subunit TAF5, NTD2 domain"/>
    <property type="match status" value="1"/>
</dbReference>
<feature type="compositionally biased region" description="Basic and acidic residues" evidence="8">
    <location>
        <begin position="263"/>
        <end position="299"/>
    </location>
</feature>
<evidence type="ECO:0000256" key="8">
    <source>
        <dbReference type="SAM" id="MobiDB-lite"/>
    </source>
</evidence>
<dbReference type="GO" id="GO:0006367">
    <property type="term" value="P:transcription initiation at RNA polymerase II promoter"/>
    <property type="evidence" value="ECO:0007669"/>
    <property type="project" value="TreeGrafter"/>
</dbReference>
<dbReference type="InterPro" id="IPR007582">
    <property type="entry name" value="TFIID_NTD2"/>
</dbReference>
<dbReference type="InterPro" id="IPR037264">
    <property type="entry name" value="TFIID_NTD2_sf"/>
</dbReference>
<dbReference type="STRING" id="2769.R7QGI6"/>
<feature type="repeat" description="WD" evidence="7">
    <location>
        <begin position="489"/>
        <end position="530"/>
    </location>
</feature>
<dbReference type="PROSITE" id="PS50294">
    <property type="entry name" value="WD_REPEATS_REGION"/>
    <property type="match status" value="5"/>
</dbReference>
<dbReference type="OrthoDB" id="674604at2759"/>
<gene>
    <name evidence="10" type="ORF">CHC_T00005828001</name>
</gene>
<dbReference type="InterPro" id="IPR001680">
    <property type="entry name" value="WD40_rpt"/>
</dbReference>
<dbReference type="GeneID" id="17325220"/>
<dbReference type="Gramene" id="CDF37632">
    <property type="protein sequence ID" value="CDF37632"/>
    <property type="gene ID" value="CHC_T00005828001"/>
</dbReference>
<protein>
    <recommendedName>
        <fullName evidence="9">TFIID subunit TAF5 NTD2 domain-containing protein</fullName>
    </recommendedName>
</protein>
<feature type="repeat" description="WD" evidence="7">
    <location>
        <begin position="405"/>
        <end position="437"/>
    </location>
</feature>
<evidence type="ECO:0000313" key="10">
    <source>
        <dbReference type="EMBL" id="CDF37632.1"/>
    </source>
</evidence>
<evidence type="ECO:0000313" key="11">
    <source>
        <dbReference type="Proteomes" id="UP000012073"/>
    </source>
</evidence>
<dbReference type="SUPFAM" id="SSF160897">
    <property type="entry name" value="Taf5 N-terminal domain-like"/>
    <property type="match status" value="1"/>
</dbReference>
<evidence type="ECO:0000256" key="2">
    <source>
        <dbReference type="ARBA" id="ARBA00022574"/>
    </source>
</evidence>
<organism evidence="10 11">
    <name type="scientific">Chondrus crispus</name>
    <name type="common">Carrageen Irish moss</name>
    <name type="synonym">Polymorpha crispa</name>
    <dbReference type="NCBI Taxonomy" id="2769"/>
    <lineage>
        <taxon>Eukaryota</taxon>
        <taxon>Rhodophyta</taxon>
        <taxon>Florideophyceae</taxon>
        <taxon>Rhodymeniophycidae</taxon>
        <taxon>Gigartinales</taxon>
        <taxon>Gigartinaceae</taxon>
        <taxon>Chondrus</taxon>
    </lineage>
</organism>
<dbReference type="PROSITE" id="PS00678">
    <property type="entry name" value="WD_REPEATS_1"/>
    <property type="match status" value="2"/>
</dbReference>
<feature type="region of interest" description="Disordered" evidence="8">
    <location>
        <begin position="256"/>
        <end position="304"/>
    </location>
</feature>
<keyword evidence="5" id="KW-0804">Transcription</keyword>
<keyword evidence="2 7" id="KW-0853">WD repeat</keyword>
<sequence>MVDDRDEKEKGQHRVADKIVLDYLKKRGHSKAVEALLKHDLGGMGINAALAQRKEWAVEEAVVDDDLKNLLMMLSRPSELADNDARRFAESYCELRDWVDNSLDIYKAELHSVLYPMLVHCFLEIVRREHWKEAHAFLKRCSAEFSEGGGPDGASGRREEIIALSGISSTQHLEENATAKLFLHHRYEIHLSSYAYELVISFLADDPRRSVLLRILNTRCKIAENAPAGLLEKEVLWGRLRPEHYMIADEVETAAKGKGKGKAGAEKGKAGGENKTKGETSKKDAGGDDEERPRTREDGTISESRIPLKKYRQGAAGLETAGDRKNRAKLEQLAWDTESAKSELAILCYTFTNTKEDELNCSGISEDGSQVVAGFGDSTVRMWDAKGTGTAESGAGGLGGRAARLVGHSGAVYSVDWSKCGRFILSGSGDGTVRLWSAGLKSNVVAYRGHNYPVWSVEFSGVDHYFASGGYDRTARAWCTERISPVRIFAGHLADVDAVRWHPNCNYVGTGSSDRTARLWDMRDGRCARVFGPQGGTVHALAFSPDGKTVACGGDGRAVEVWDVGMGTRVTRLRGHAGRVLSMDYSREGAVLASGGADEAVCVWNAAG</sequence>
<dbReference type="EMBL" id="HG001857">
    <property type="protein sequence ID" value="CDF37632.1"/>
    <property type="molecule type" value="Genomic_DNA"/>
</dbReference>
<evidence type="ECO:0000256" key="5">
    <source>
        <dbReference type="ARBA" id="ARBA00023163"/>
    </source>
</evidence>
<feature type="repeat" description="WD" evidence="7">
    <location>
        <begin position="447"/>
        <end position="478"/>
    </location>
</feature>
<evidence type="ECO:0000256" key="3">
    <source>
        <dbReference type="ARBA" id="ARBA00022737"/>
    </source>
</evidence>
<dbReference type="PRINTS" id="PR00320">
    <property type="entry name" value="GPROTEINBRPT"/>
</dbReference>
<dbReference type="PANTHER" id="PTHR19879">
    <property type="entry name" value="TRANSCRIPTION INITIATION FACTOR TFIID"/>
    <property type="match status" value="1"/>
</dbReference>
<dbReference type="Pfam" id="PF04494">
    <property type="entry name" value="TFIID_NTD2"/>
    <property type="match status" value="1"/>
</dbReference>
<dbReference type="GO" id="GO:0005669">
    <property type="term" value="C:transcription factor TFIID complex"/>
    <property type="evidence" value="ECO:0007669"/>
    <property type="project" value="TreeGrafter"/>
</dbReference>
<evidence type="ECO:0000256" key="4">
    <source>
        <dbReference type="ARBA" id="ARBA00023015"/>
    </source>
</evidence>
<keyword evidence="6" id="KW-0539">Nucleus</keyword>
<dbReference type="KEGG" id="ccp:CHC_T00005828001"/>
<dbReference type="AlphaFoldDB" id="R7QGI6"/>
<feature type="repeat" description="WD" evidence="7">
    <location>
        <begin position="352"/>
        <end position="393"/>
    </location>
</feature>
<keyword evidence="4" id="KW-0805">Transcription regulation</keyword>
<dbReference type="PANTHER" id="PTHR19879:SF1">
    <property type="entry name" value="CANNONBALL-RELATED"/>
    <property type="match status" value="1"/>
</dbReference>
<keyword evidence="11" id="KW-1185">Reference proteome</keyword>
<name>R7QGI6_CHOCR</name>
<dbReference type="InterPro" id="IPR015943">
    <property type="entry name" value="WD40/YVTN_repeat-like_dom_sf"/>
</dbReference>
<dbReference type="PROSITE" id="PS50082">
    <property type="entry name" value="WD_REPEATS_2"/>
    <property type="match status" value="6"/>
</dbReference>
<proteinExistence type="predicted"/>
<dbReference type="Proteomes" id="UP000012073">
    <property type="component" value="Unassembled WGS sequence"/>
</dbReference>
<dbReference type="RefSeq" id="XP_005717503.1">
    <property type="nucleotide sequence ID" value="XM_005717446.1"/>
</dbReference>
<dbReference type="InterPro" id="IPR020472">
    <property type="entry name" value="WD40_PAC1"/>
</dbReference>